<dbReference type="EMBL" id="CP036274">
    <property type="protein sequence ID" value="QDU25941.1"/>
    <property type="molecule type" value="Genomic_DNA"/>
</dbReference>
<evidence type="ECO:0000256" key="9">
    <source>
        <dbReference type="ARBA" id="ARBA00023014"/>
    </source>
</evidence>
<keyword evidence="7 12" id="KW-0560">Oxidoreductase</keyword>
<evidence type="ECO:0000256" key="1">
    <source>
        <dbReference type="ARBA" id="ARBA00001929"/>
    </source>
</evidence>
<feature type="domain" description="Nitrite/Sulfite reductase ferredoxin-like" evidence="11">
    <location>
        <begin position="66"/>
        <end position="130"/>
    </location>
</feature>
<dbReference type="GO" id="GO:0009337">
    <property type="term" value="C:sulfite reductase complex (NADPH)"/>
    <property type="evidence" value="ECO:0007669"/>
    <property type="project" value="TreeGrafter"/>
</dbReference>
<dbReference type="SUPFAM" id="SSF56014">
    <property type="entry name" value="Nitrite and sulphite reductase 4Fe-4S domain-like"/>
    <property type="match status" value="2"/>
</dbReference>
<dbReference type="InterPro" id="IPR045854">
    <property type="entry name" value="NO2/SO3_Rdtase_4Fe4S_sf"/>
</dbReference>
<keyword evidence="5" id="KW-0349">Heme</keyword>
<dbReference type="Gene3D" id="3.90.480.10">
    <property type="entry name" value="Sulfite Reductase Hemoprotein,Domain 2"/>
    <property type="match status" value="1"/>
</dbReference>
<dbReference type="Pfam" id="PF03460">
    <property type="entry name" value="NIR_SIR_ferr"/>
    <property type="match status" value="2"/>
</dbReference>
<dbReference type="SUPFAM" id="SSF55124">
    <property type="entry name" value="Nitrite/Sulfite reductase N-terminal domain-like"/>
    <property type="match status" value="2"/>
</dbReference>
<dbReference type="InterPro" id="IPR036136">
    <property type="entry name" value="Nit/Sulf_reduc_fer-like_dom_sf"/>
</dbReference>
<dbReference type="PROSITE" id="PS00365">
    <property type="entry name" value="NIR_SIR"/>
    <property type="match status" value="1"/>
</dbReference>
<dbReference type="OrthoDB" id="9803707at2"/>
<keyword evidence="8" id="KW-0408">Iron</keyword>
<evidence type="ECO:0000313" key="12">
    <source>
        <dbReference type="EMBL" id="QDU25941.1"/>
    </source>
</evidence>
<evidence type="ECO:0000256" key="3">
    <source>
        <dbReference type="ARBA" id="ARBA00010429"/>
    </source>
</evidence>
<name>A0A517Y6T5_9BACT</name>
<feature type="domain" description="Nitrite/sulphite reductase 4Fe-4S" evidence="10">
    <location>
        <begin position="171"/>
        <end position="334"/>
    </location>
</feature>
<keyword evidence="4" id="KW-0004">4Fe-4S</keyword>
<organism evidence="12 13">
    <name type="scientific">Anatilimnocola aggregata</name>
    <dbReference type="NCBI Taxonomy" id="2528021"/>
    <lineage>
        <taxon>Bacteria</taxon>
        <taxon>Pseudomonadati</taxon>
        <taxon>Planctomycetota</taxon>
        <taxon>Planctomycetia</taxon>
        <taxon>Pirellulales</taxon>
        <taxon>Pirellulaceae</taxon>
        <taxon>Anatilimnocola</taxon>
    </lineage>
</organism>
<keyword evidence="6" id="KW-0479">Metal-binding</keyword>
<evidence type="ECO:0000259" key="11">
    <source>
        <dbReference type="Pfam" id="PF03460"/>
    </source>
</evidence>
<evidence type="ECO:0000256" key="8">
    <source>
        <dbReference type="ARBA" id="ARBA00023004"/>
    </source>
</evidence>
<dbReference type="InterPro" id="IPR006067">
    <property type="entry name" value="NO2/SO3_Rdtase_4Fe4S_dom"/>
</dbReference>
<dbReference type="NCBIfam" id="NF010029">
    <property type="entry name" value="PRK13504.1"/>
    <property type="match status" value="1"/>
</dbReference>
<comment type="cofactor">
    <cofactor evidence="2">
        <name>[4Fe-4S] cluster</name>
        <dbReference type="ChEBI" id="CHEBI:49883"/>
    </cofactor>
</comment>
<keyword evidence="9" id="KW-0411">Iron-sulfur</keyword>
<dbReference type="FunFam" id="3.30.413.10:FF:000014">
    <property type="entry name" value="Sulfite reductase [ferredoxin], chloroplastic"/>
    <property type="match status" value="1"/>
</dbReference>
<comment type="similarity">
    <text evidence="3">Belongs to the nitrite and sulfite reductase 4Fe-4S domain family.</text>
</comment>
<dbReference type="PANTHER" id="PTHR11493">
    <property type="entry name" value="SULFITE REDUCTASE [NADPH] SUBUNIT BETA-RELATED"/>
    <property type="match status" value="1"/>
</dbReference>
<evidence type="ECO:0000256" key="5">
    <source>
        <dbReference type="ARBA" id="ARBA00022617"/>
    </source>
</evidence>
<evidence type="ECO:0000256" key="7">
    <source>
        <dbReference type="ARBA" id="ARBA00023002"/>
    </source>
</evidence>
<dbReference type="InterPro" id="IPR006066">
    <property type="entry name" value="NO2/SO3_Rdtase_FeS/sirohaem_BS"/>
</dbReference>
<gene>
    <name evidence="12" type="primary">sir_2</name>
    <name evidence="12" type="ORF">ETAA8_10130</name>
</gene>
<feature type="domain" description="Nitrite/Sulfite reductase ferredoxin-like" evidence="11">
    <location>
        <begin position="355"/>
        <end position="422"/>
    </location>
</feature>
<dbReference type="EC" id="1.8.7.1" evidence="12"/>
<keyword evidence="13" id="KW-1185">Reference proteome</keyword>
<dbReference type="PRINTS" id="PR00397">
    <property type="entry name" value="SIROHAEM"/>
</dbReference>
<dbReference type="GO" id="GO:0016002">
    <property type="term" value="F:sulfite reductase activity"/>
    <property type="evidence" value="ECO:0007669"/>
    <property type="project" value="TreeGrafter"/>
</dbReference>
<sequence length="578" mass="64476">MTEPAKLSKVEGIKDASNFLAGPLANEMVDGNPNFGHDSEVLLKFHGTYQQDDRDERGQVSEDGKKKKAYSFMVRTRIPGGILTSDQVLEELNLCDELGNTTLRITSRQAFQLHGVLKENLKRTIQRINECQLSTLAACGDVNRNVMCCPAPYKKKIYRETQALAHEIAMHFAPRTKAYHEVWLTDSSTGDKQLVGGESESNGDGFDVEPIYGKHYMPRKFKMAIGFDFDNCVDLYANDLGLMAVTDGDKIIGYNVLVGGGMGVTPSAKKTFPAVAKRLCFAGTHNVIKIVEAVFKVQRDFGNREDRKIARLKYVVANWGIEKFKAKVEEYYGGPLPEPHPTDVHGFNDHMGWDEQGDGKWFYGLNIENGRIKDTADMQLKTAIREICTVLKPGIRLTAHQSMLFTDIEAKDKAQLEAILKKYGVKLTEEISEVRRYSMACVAWPTCGLSITESERALPGMIDQLEVELARLGLSTEKFTVRMTGCPNGCARPYNCDVGLVGRARGQYTLFVGGRLLGDRLNSLYKDYVPAEEVVSTLTPLFVYFKTDRQAGETFGDFCNRKGQADLAQWADNFAVAK</sequence>
<evidence type="ECO:0000313" key="13">
    <source>
        <dbReference type="Proteomes" id="UP000315017"/>
    </source>
</evidence>
<dbReference type="Pfam" id="PF01077">
    <property type="entry name" value="NIR_SIR"/>
    <property type="match status" value="2"/>
</dbReference>
<comment type="cofactor">
    <cofactor evidence="1">
        <name>siroheme</name>
        <dbReference type="ChEBI" id="CHEBI:60052"/>
    </cofactor>
</comment>
<dbReference type="GO" id="GO:0046872">
    <property type="term" value="F:metal ion binding"/>
    <property type="evidence" value="ECO:0007669"/>
    <property type="project" value="UniProtKB-KW"/>
</dbReference>
<dbReference type="InterPro" id="IPR005117">
    <property type="entry name" value="NiRdtase/SiRdtase_haem-b_fer"/>
</dbReference>
<dbReference type="InterPro" id="IPR045169">
    <property type="entry name" value="NO2/SO3_Rdtase_4Fe4S_prot"/>
</dbReference>
<accession>A0A517Y6T5</accession>
<dbReference type="GO" id="GO:0050311">
    <property type="term" value="F:sulfite reductase (ferredoxin) activity"/>
    <property type="evidence" value="ECO:0007669"/>
    <property type="project" value="UniProtKB-EC"/>
</dbReference>
<dbReference type="Gene3D" id="3.30.413.10">
    <property type="entry name" value="Sulfite Reductase Hemoprotein, domain 1"/>
    <property type="match status" value="2"/>
</dbReference>
<evidence type="ECO:0000256" key="6">
    <source>
        <dbReference type="ARBA" id="ARBA00022723"/>
    </source>
</evidence>
<protein>
    <submittedName>
        <fullName evidence="12">Sulfite reductase [ferredoxin]</fullName>
        <ecNumber evidence="12">1.8.7.1</ecNumber>
    </submittedName>
</protein>
<evidence type="ECO:0000256" key="4">
    <source>
        <dbReference type="ARBA" id="ARBA00022485"/>
    </source>
</evidence>
<evidence type="ECO:0000256" key="2">
    <source>
        <dbReference type="ARBA" id="ARBA00001966"/>
    </source>
</evidence>
<proteinExistence type="inferred from homology"/>
<dbReference type="GO" id="GO:0051539">
    <property type="term" value="F:4 iron, 4 sulfur cluster binding"/>
    <property type="evidence" value="ECO:0007669"/>
    <property type="project" value="UniProtKB-KW"/>
</dbReference>
<dbReference type="Proteomes" id="UP000315017">
    <property type="component" value="Chromosome"/>
</dbReference>
<dbReference type="RefSeq" id="WP_145085700.1">
    <property type="nucleotide sequence ID" value="NZ_CP036274.1"/>
</dbReference>
<dbReference type="GO" id="GO:0000103">
    <property type="term" value="P:sulfate assimilation"/>
    <property type="evidence" value="ECO:0007669"/>
    <property type="project" value="TreeGrafter"/>
</dbReference>
<dbReference type="GO" id="GO:0020037">
    <property type="term" value="F:heme binding"/>
    <property type="evidence" value="ECO:0007669"/>
    <property type="project" value="InterPro"/>
</dbReference>
<dbReference type="AlphaFoldDB" id="A0A517Y6T5"/>
<dbReference type="KEGG" id="aagg:ETAA8_10130"/>
<evidence type="ECO:0000259" key="10">
    <source>
        <dbReference type="Pfam" id="PF01077"/>
    </source>
</evidence>
<feature type="domain" description="Nitrite/sulphite reductase 4Fe-4S" evidence="10">
    <location>
        <begin position="438"/>
        <end position="570"/>
    </location>
</feature>
<dbReference type="PANTHER" id="PTHR11493:SF47">
    <property type="entry name" value="SULFITE REDUCTASE [NADPH] SUBUNIT BETA"/>
    <property type="match status" value="1"/>
</dbReference>
<reference evidence="12 13" key="1">
    <citation type="submission" date="2019-02" db="EMBL/GenBank/DDBJ databases">
        <title>Deep-cultivation of Planctomycetes and their phenomic and genomic characterization uncovers novel biology.</title>
        <authorList>
            <person name="Wiegand S."/>
            <person name="Jogler M."/>
            <person name="Boedeker C."/>
            <person name="Pinto D."/>
            <person name="Vollmers J."/>
            <person name="Rivas-Marin E."/>
            <person name="Kohn T."/>
            <person name="Peeters S.H."/>
            <person name="Heuer A."/>
            <person name="Rast P."/>
            <person name="Oberbeckmann S."/>
            <person name="Bunk B."/>
            <person name="Jeske O."/>
            <person name="Meyerdierks A."/>
            <person name="Storesund J.E."/>
            <person name="Kallscheuer N."/>
            <person name="Luecker S."/>
            <person name="Lage O.M."/>
            <person name="Pohl T."/>
            <person name="Merkel B.J."/>
            <person name="Hornburger P."/>
            <person name="Mueller R.-W."/>
            <person name="Bruemmer F."/>
            <person name="Labrenz M."/>
            <person name="Spormann A.M."/>
            <person name="Op den Camp H."/>
            <person name="Overmann J."/>
            <person name="Amann R."/>
            <person name="Jetten M.S.M."/>
            <person name="Mascher T."/>
            <person name="Medema M.H."/>
            <person name="Devos D.P."/>
            <person name="Kaster A.-K."/>
            <person name="Ovreas L."/>
            <person name="Rohde M."/>
            <person name="Galperin M.Y."/>
            <person name="Jogler C."/>
        </authorList>
    </citation>
    <scope>NUCLEOTIDE SEQUENCE [LARGE SCALE GENOMIC DNA]</scope>
    <source>
        <strain evidence="12 13">ETA_A8</strain>
    </source>
</reference>